<evidence type="ECO:0000313" key="2">
    <source>
        <dbReference type="EMBL" id="SDX85644.1"/>
    </source>
</evidence>
<reference evidence="2 3" key="1">
    <citation type="submission" date="2016-10" db="EMBL/GenBank/DDBJ databases">
        <authorList>
            <person name="Varghese N."/>
            <person name="Submissions S."/>
        </authorList>
    </citation>
    <scope>NUCLEOTIDE SEQUENCE [LARGE SCALE GENOMIC DNA]</scope>
    <source>
        <strain evidence="2 3">DSM 20748</strain>
    </source>
</reference>
<proteinExistence type="predicted"/>
<evidence type="ECO:0000256" key="1">
    <source>
        <dbReference type="SAM" id="Phobius"/>
    </source>
</evidence>
<dbReference type="PANTHER" id="PTHR40070">
    <property type="entry name" value="UPF0478 PROTEIN YTXG"/>
    <property type="match status" value="1"/>
</dbReference>
<feature type="transmembrane region" description="Helical" evidence="1">
    <location>
        <begin position="6"/>
        <end position="26"/>
    </location>
</feature>
<gene>
    <name evidence="2" type="ORF">SAMN04488081_1502</name>
</gene>
<keyword evidence="1" id="KW-1133">Transmembrane helix</keyword>
<dbReference type="PANTHER" id="PTHR40070:SF1">
    <property type="entry name" value="UPF0478 PROTEIN YTXG"/>
    <property type="match status" value="1"/>
</dbReference>
<name>A0A1H3F625_9BACI</name>
<comment type="caution">
    <text evidence="2">The sequence shown here is derived from an EMBL/GenBank/DDBJ whole genome shotgun (WGS) entry which is preliminary data.</text>
</comment>
<keyword evidence="1" id="KW-0812">Transmembrane</keyword>
<dbReference type="Proteomes" id="UP000198647">
    <property type="component" value="Unassembled WGS sequence"/>
</dbReference>
<evidence type="ECO:0000313" key="3">
    <source>
        <dbReference type="Proteomes" id="UP000198647"/>
    </source>
</evidence>
<dbReference type="RefSeq" id="WP_008589172.1">
    <property type="nucleotide sequence ID" value="NZ_FNOS01000003.1"/>
</dbReference>
<accession>A0A1H3F625</accession>
<keyword evidence="3" id="KW-1185">Reference proteome</keyword>
<protein>
    <submittedName>
        <fullName evidence="2">Uncharacterized protein YoxC, contains an MCP-like domain</fullName>
    </submittedName>
</protein>
<organism evidence="2 3">
    <name type="scientific">Salimicrobium album</name>
    <dbReference type="NCBI Taxonomy" id="50717"/>
    <lineage>
        <taxon>Bacteria</taxon>
        <taxon>Bacillati</taxon>
        <taxon>Bacillota</taxon>
        <taxon>Bacilli</taxon>
        <taxon>Bacillales</taxon>
        <taxon>Bacillaceae</taxon>
        <taxon>Salimicrobium</taxon>
    </lineage>
</organism>
<dbReference type="Pfam" id="PF06103">
    <property type="entry name" value="DUF948"/>
    <property type="match status" value="1"/>
</dbReference>
<sequence length="152" mass="16525">MDYLGIGVLIIGIAFAIIAIFLVRTLNNLASVLKGVDRTVDELPSQLDTVMNETTDILKNSNNALADVNEKLRALSPLFYIVGDVGESSRKLTSSLVDVTYALKKNTSEGEEKVGEQGWNGLYGAMALSYYLVQKRKALKDNLPEQTNGAGQ</sequence>
<dbReference type="EMBL" id="FNOS01000003">
    <property type="protein sequence ID" value="SDX85644.1"/>
    <property type="molecule type" value="Genomic_DNA"/>
</dbReference>
<keyword evidence="1" id="KW-0472">Membrane</keyword>
<dbReference type="InterPro" id="IPR009293">
    <property type="entry name" value="UPF0478"/>
</dbReference>